<protein>
    <submittedName>
        <fullName evidence="1">DUF6192 family protein</fullName>
    </submittedName>
</protein>
<evidence type="ECO:0000313" key="2">
    <source>
        <dbReference type="Proteomes" id="UP001299012"/>
    </source>
</evidence>
<dbReference type="Pfam" id="PF19691">
    <property type="entry name" value="DUF6192"/>
    <property type="match status" value="1"/>
</dbReference>
<comment type="caution">
    <text evidence="1">The sequence shown here is derived from an EMBL/GenBank/DDBJ whole genome shotgun (WGS) entry which is preliminary data.</text>
</comment>
<reference evidence="1 2" key="1">
    <citation type="submission" date="2022-01" db="EMBL/GenBank/DDBJ databases">
        <title>Draft Genome Sequences of Seven Type Strains of the Genus Streptomyces.</title>
        <authorList>
            <person name="Aziz S."/>
            <person name="Coretto E."/>
            <person name="Chronakova A."/>
            <person name="Sproer C."/>
            <person name="Huber K."/>
            <person name="Nouioui I."/>
            <person name="Gross H."/>
        </authorList>
    </citation>
    <scope>NUCLEOTIDE SEQUENCE [LARGE SCALE GENOMIC DNA]</scope>
    <source>
        <strain evidence="1 2">DSM 41685</strain>
    </source>
</reference>
<sequence length="289" mass="32604">MTTTLVTGSPTKNWQELVTRGRRLVHSETTAQFALGDLALEMVPVPPNGKRPLAKDYKLLANYADEIGLEAERFEEYRRVAAAWPKAKRAKKVCWTVHAVFSSRSDRFELINNPPVYRRTGERMWTCDAANRELGRKPRVAETSSEKVRQVQSIIEEDDEVAAEVVQRAMSRRSVVSKVADNPEVRETFNRAQTARISRAREETRKRPEVRRLDENREVLTVLGLCSAFAHGIGKTLPGLHLAELSEDAKESIREGLERVNAAVEWTEHVLQTGSTDMDAALQKLLSEG</sequence>
<organism evidence="1 2">
    <name type="scientific">Streptomyces tricolor</name>
    <dbReference type="NCBI Taxonomy" id="68277"/>
    <lineage>
        <taxon>Bacteria</taxon>
        <taxon>Bacillati</taxon>
        <taxon>Actinomycetota</taxon>
        <taxon>Actinomycetes</taxon>
        <taxon>Kitasatosporales</taxon>
        <taxon>Streptomycetaceae</taxon>
        <taxon>Streptomyces</taxon>
        <taxon>Streptomyces violaceoruber group</taxon>
    </lineage>
</organism>
<dbReference type="Proteomes" id="UP001299012">
    <property type="component" value="Unassembled WGS sequence"/>
</dbReference>
<evidence type="ECO:0000313" key="1">
    <source>
        <dbReference type="EMBL" id="MCG0065979.1"/>
    </source>
</evidence>
<dbReference type="InterPro" id="IPR045683">
    <property type="entry name" value="DUF6192"/>
</dbReference>
<proteinExistence type="predicted"/>
<name>A0ABS9JK80_9ACTN</name>
<dbReference type="EMBL" id="JAKKZF010000093">
    <property type="protein sequence ID" value="MCG0065979.1"/>
    <property type="molecule type" value="Genomic_DNA"/>
</dbReference>
<keyword evidence="2" id="KW-1185">Reference proteome</keyword>
<dbReference type="RefSeq" id="WP_143649691.1">
    <property type="nucleotide sequence ID" value="NZ_JAKKZF010000093.1"/>
</dbReference>
<gene>
    <name evidence="1" type="ORF">L0F81_22225</name>
</gene>
<accession>A0ABS9JK80</accession>